<sequence length="114" mass="12262">MSFEAEIAAARTRMAAGELEAALRHLERAHVIGQLQVWPHVLSHWLMLKIEVRRGRPLAVLGQLVRIVLGALGSAVGVVPTGNTGGSDISMFKRLPVPPDLQDEIDQAGKPPSS</sequence>
<dbReference type="Proteomes" id="UP000448575">
    <property type="component" value="Unassembled WGS sequence"/>
</dbReference>
<dbReference type="RefSeq" id="WP_161027698.1">
    <property type="nucleotide sequence ID" value="NZ_WWCJ01000020.1"/>
</dbReference>
<comment type="caution">
    <text evidence="1">The sequence shown here is derived from an EMBL/GenBank/DDBJ whole genome shotgun (WGS) entry which is preliminary data.</text>
</comment>
<dbReference type="EMBL" id="WWCJ01000020">
    <property type="protein sequence ID" value="MYN04739.1"/>
    <property type="molecule type" value="Genomic_DNA"/>
</dbReference>
<name>A0A6N9HMX2_9BURK</name>
<organism evidence="1 2">
    <name type="scientific">Pseudoduganella guangdongensis</name>
    <dbReference type="NCBI Taxonomy" id="2692179"/>
    <lineage>
        <taxon>Bacteria</taxon>
        <taxon>Pseudomonadati</taxon>
        <taxon>Pseudomonadota</taxon>
        <taxon>Betaproteobacteria</taxon>
        <taxon>Burkholderiales</taxon>
        <taxon>Oxalobacteraceae</taxon>
        <taxon>Telluria group</taxon>
        <taxon>Pseudoduganella</taxon>
    </lineage>
</organism>
<gene>
    <name evidence="1" type="ORF">GTP41_21835</name>
</gene>
<dbReference type="AlphaFoldDB" id="A0A6N9HMX2"/>
<protein>
    <submittedName>
        <fullName evidence="1">DUF3703 domain-containing protein</fullName>
    </submittedName>
</protein>
<keyword evidence="2" id="KW-1185">Reference proteome</keyword>
<proteinExistence type="predicted"/>
<dbReference type="Pfam" id="PF12487">
    <property type="entry name" value="DUF3703"/>
    <property type="match status" value="1"/>
</dbReference>
<reference evidence="1 2" key="1">
    <citation type="submission" date="2019-12" db="EMBL/GenBank/DDBJ databases">
        <title>Novel species isolated from a subtropical stream in China.</title>
        <authorList>
            <person name="Lu H."/>
        </authorList>
    </citation>
    <scope>NUCLEOTIDE SEQUENCE [LARGE SCALE GENOMIC DNA]</scope>
    <source>
        <strain evidence="1 2">DS3</strain>
    </source>
</reference>
<dbReference type="InterPro" id="IPR022172">
    <property type="entry name" value="DUF3703"/>
</dbReference>
<evidence type="ECO:0000313" key="1">
    <source>
        <dbReference type="EMBL" id="MYN04739.1"/>
    </source>
</evidence>
<evidence type="ECO:0000313" key="2">
    <source>
        <dbReference type="Proteomes" id="UP000448575"/>
    </source>
</evidence>
<accession>A0A6N9HMX2</accession>